<reference evidence="2" key="1">
    <citation type="journal article" date="2014" name="Int. J. Syst. Evol. Microbiol.">
        <title>Complete genome sequence of Corynebacterium casei LMG S-19264T (=DSM 44701T), isolated from a smear-ripened cheese.</title>
        <authorList>
            <consortium name="US DOE Joint Genome Institute (JGI-PGF)"/>
            <person name="Walter F."/>
            <person name="Albersmeier A."/>
            <person name="Kalinowski J."/>
            <person name="Ruckert C."/>
        </authorList>
    </citation>
    <scope>NUCLEOTIDE SEQUENCE</scope>
    <source>
        <strain evidence="2">CGMCC 1.15762</strain>
    </source>
</reference>
<dbReference type="Proteomes" id="UP000617145">
    <property type="component" value="Unassembled WGS sequence"/>
</dbReference>
<accession>A0A8J2ZMV0</accession>
<dbReference type="AlphaFoldDB" id="A0A8J2ZMV0"/>
<keyword evidence="3" id="KW-1185">Reference proteome</keyword>
<reference evidence="2" key="2">
    <citation type="submission" date="2020-09" db="EMBL/GenBank/DDBJ databases">
        <authorList>
            <person name="Sun Q."/>
            <person name="Zhou Y."/>
        </authorList>
    </citation>
    <scope>NUCLEOTIDE SEQUENCE</scope>
    <source>
        <strain evidence="2">CGMCC 1.15762</strain>
    </source>
</reference>
<evidence type="ECO:0008006" key="4">
    <source>
        <dbReference type="Google" id="ProtNLM"/>
    </source>
</evidence>
<proteinExistence type="predicted"/>
<dbReference type="PROSITE" id="PS51257">
    <property type="entry name" value="PROKAR_LIPOPROTEIN"/>
    <property type="match status" value="1"/>
</dbReference>
<keyword evidence="1" id="KW-0732">Signal</keyword>
<feature type="chain" id="PRO_5035201630" description="Succinate dehydrogenase" evidence="1">
    <location>
        <begin position="20"/>
        <end position="107"/>
    </location>
</feature>
<feature type="signal peptide" evidence="1">
    <location>
        <begin position="1"/>
        <end position="19"/>
    </location>
</feature>
<evidence type="ECO:0000313" key="2">
    <source>
        <dbReference type="EMBL" id="GGG81443.1"/>
    </source>
</evidence>
<evidence type="ECO:0000256" key="1">
    <source>
        <dbReference type="SAM" id="SignalP"/>
    </source>
</evidence>
<dbReference type="RefSeq" id="WP_188791423.1">
    <property type="nucleotide sequence ID" value="NZ_BMJV01000007.1"/>
</dbReference>
<organism evidence="2 3">
    <name type="scientific">Salipiger pallidus</name>
    <dbReference type="NCBI Taxonomy" id="1775170"/>
    <lineage>
        <taxon>Bacteria</taxon>
        <taxon>Pseudomonadati</taxon>
        <taxon>Pseudomonadota</taxon>
        <taxon>Alphaproteobacteria</taxon>
        <taxon>Rhodobacterales</taxon>
        <taxon>Roseobacteraceae</taxon>
        <taxon>Salipiger</taxon>
    </lineage>
</organism>
<sequence>MFRKALIAIVLLSACSAQSQDQIARQAARSTVSKVVAERLPGVPVQPMIDCVINNASSTQIYALAADGLTGPTRSTIEVVSDIIVQPSTVQCLSSKGLPALMARGGM</sequence>
<gene>
    <name evidence="2" type="ORF">GCM10011415_33750</name>
</gene>
<name>A0A8J2ZMV0_9RHOB</name>
<protein>
    <recommendedName>
        <fullName evidence="4">Succinate dehydrogenase</fullName>
    </recommendedName>
</protein>
<dbReference type="EMBL" id="BMJV01000007">
    <property type="protein sequence ID" value="GGG81443.1"/>
    <property type="molecule type" value="Genomic_DNA"/>
</dbReference>
<evidence type="ECO:0000313" key="3">
    <source>
        <dbReference type="Proteomes" id="UP000617145"/>
    </source>
</evidence>
<comment type="caution">
    <text evidence="2">The sequence shown here is derived from an EMBL/GenBank/DDBJ whole genome shotgun (WGS) entry which is preliminary data.</text>
</comment>